<gene>
    <name evidence="2" type="ORF">OCV88_09560</name>
</gene>
<keyword evidence="2" id="KW-0378">Hydrolase</keyword>
<comment type="caution">
    <text evidence="2">The sequence shown here is derived from an EMBL/GenBank/DDBJ whole genome shotgun (WGS) entry which is preliminary data.</text>
</comment>
<sequence>MENKEIYQETDEALKERHTLLVLRLKEILSERTVEERYREYFKETAEFLLYLDRLLEQEQNHTLFQVSMEECKKRNDRLYGRFMGEHYEACFGNPSYAVKLFGREAGEMLSFMYSELQAGTGYVFEGRMDAFVMLGELFVQVYNCFEGTVDLKEARQTIYWYFHDYSEIFAKRQVEEMVDPKLDFCTKIIMESDLSDLRYLYRYGLPVGENEIKTAEYLNSMPETEIQAMADTYTEGYRIGFEVTGKDISKKKTVSLHYALGFERMMRAAIGNFEKIGLRPTIAKEAFSSFFGKGGAKRGAYSSSVNKQYDFDHREDKAYYFDKSFVERRLEALRTAFEQNKKAAAEHGGPAVLETFGEEPFSPAVKEEAIHYSEKQQQLNVYHASMSGQITNEYVKGEERSFTIIAYPVPAIGKQFPEIFAETVKINTLDYKKYQNIQQKLIDVLDTAREVRIKGKGANQTDLTVSIWALEEPARQTAFENCVADVNIPVGEVFTSPVLKETSGILHVSEVFLNELQYQNLTLEFKDGMIKKYSCTNFEKIEENEKYIKDNVLMHHDTLPMGEFAIGTNTTAYRMGRKFKINDKLPILIAEKCGPHFAVGDTCYSHAEDMRVYNPDGKEIMPRDNEISVQRKEDISKAYFNCHTDITIPYDELDSIIVVQKNGTEIPVILDGKFVVPGTEELNVPLES</sequence>
<proteinExistence type="predicted"/>
<evidence type="ECO:0000313" key="3">
    <source>
        <dbReference type="Proteomes" id="UP001652442"/>
    </source>
</evidence>
<dbReference type="PANTHER" id="PTHR34448:SF3">
    <property type="entry name" value="AMINOPEPTIDASE AMPS"/>
    <property type="match status" value="1"/>
</dbReference>
<keyword evidence="3" id="KW-1185">Reference proteome</keyword>
<evidence type="ECO:0000256" key="1">
    <source>
        <dbReference type="ARBA" id="ARBA00022723"/>
    </source>
</evidence>
<keyword evidence="2" id="KW-0645">Protease</keyword>
<dbReference type="Proteomes" id="UP001652442">
    <property type="component" value="Unassembled WGS sequence"/>
</dbReference>
<reference evidence="2 3" key="1">
    <citation type="journal article" date="2021" name="ISME Commun">
        <title>Automated analysis of genomic sequences facilitates high-throughput and comprehensive description of bacteria.</title>
        <authorList>
            <person name="Hitch T.C.A."/>
        </authorList>
    </citation>
    <scope>NUCLEOTIDE SEQUENCE [LARGE SCALE GENOMIC DNA]</scope>
    <source>
        <strain evidence="2 3">Sanger_109</strain>
    </source>
</reference>
<dbReference type="GO" id="GO:0004177">
    <property type="term" value="F:aminopeptidase activity"/>
    <property type="evidence" value="ECO:0007669"/>
    <property type="project" value="UniProtKB-KW"/>
</dbReference>
<keyword evidence="1" id="KW-0479">Metal-binding</keyword>
<name>A0ABT2TK42_9FIRM</name>
<organism evidence="2 3">
    <name type="scientific">Brotonthovivens ammoniilytica</name>
    <dbReference type="NCBI Taxonomy" id="2981725"/>
    <lineage>
        <taxon>Bacteria</taxon>
        <taxon>Bacillati</taxon>
        <taxon>Bacillota</taxon>
        <taxon>Clostridia</taxon>
        <taxon>Lachnospirales</taxon>
        <taxon>Lachnospiraceae</taxon>
        <taxon>Brotonthovivens</taxon>
    </lineage>
</organism>
<dbReference type="EC" id="3.4.11.-" evidence="2"/>
<dbReference type="RefSeq" id="WP_158425279.1">
    <property type="nucleotide sequence ID" value="NZ_JAOQJQ010000003.1"/>
</dbReference>
<accession>A0ABT2TK42</accession>
<protein>
    <submittedName>
        <fullName evidence="2">Aminopeptidase</fullName>
        <ecNumber evidence="2">3.4.11.-</ecNumber>
    </submittedName>
</protein>
<keyword evidence="2" id="KW-0031">Aminopeptidase</keyword>
<dbReference type="PANTHER" id="PTHR34448">
    <property type="entry name" value="AMINOPEPTIDASE"/>
    <property type="match status" value="1"/>
</dbReference>
<dbReference type="SUPFAM" id="SSF144052">
    <property type="entry name" value="Thermophilic metalloprotease-like"/>
    <property type="match status" value="1"/>
</dbReference>
<dbReference type="EMBL" id="JAOQJQ010000003">
    <property type="protein sequence ID" value="MCU6762580.1"/>
    <property type="molecule type" value="Genomic_DNA"/>
</dbReference>
<dbReference type="Pfam" id="PF02073">
    <property type="entry name" value="Peptidase_M29"/>
    <property type="match status" value="1"/>
</dbReference>
<dbReference type="InterPro" id="IPR052170">
    <property type="entry name" value="M29_Exopeptidase"/>
</dbReference>
<dbReference type="InterPro" id="IPR000787">
    <property type="entry name" value="Peptidase_M29"/>
</dbReference>
<evidence type="ECO:0000313" key="2">
    <source>
        <dbReference type="EMBL" id="MCU6762580.1"/>
    </source>
</evidence>